<dbReference type="InterPro" id="IPR051783">
    <property type="entry name" value="NAD(P)-dependent_oxidoreduct"/>
</dbReference>
<organism evidence="2 3">
    <name type="scientific">Delitschia confertaspora ATCC 74209</name>
    <dbReference type="NCBI Taxonomy" id="1513339"/>
    <lineage>
        <taxon>Eukaryota</taxon>
        <taxon>Fungi</taxon>
        <taxon>Dikarya</taxon>
        <taxon>Ascomycota</taxon>
        <taxon>Pezizomycotina</taxon>
        <taxon>Dothideomycetes</taxon>
        <taxon>Pleosporomycetidae</taxon>
        <taxon>Pleosporales</taxon>
        <taxon>Delitschiaceae</taxon>
        <taxon>Delitschia</taxon>
    </lineage>
</organism>
<accession>A0A9P4MRF7</accession>
<comment type="caution">
    <text evidence="2">The sequence shown here is derived from an EMBL/GenBank/DDBJ whole genome shotgun (WGS) entry which is preliminary data.</text>
</comment>
<dbReference type="PANTHER" id="PTHR48079">
    <property type="entry name" value="PROTEIN YEEZ"/>
    <property type="match status" value="1"/>
</dbReference>
<dbReference type="Gene3D" id="3.40.50.720">
    <property type="entry name" value="NAD(P)-binding Rossmann-like Domain"/>
    <property type="match status" value="1"/>
</dbReference>
<protein>
    <submittedName>
        <fullName evidence="2">Nucleoside-diphosphate-sugar epimerase</fullName>
    </submittedName>
</protein>
<sequence length="342" mass="37460">MDSKIFMTGTTGYIGGTLLDTLVTNHPEYTITVLLRTVPSNFPARYPNVKIVRGDYDNFKVLSNAASEASIVIHSGDSDHEPSINALIAGLLRRPSSAPSFLIHLSGTAVVSDFLTPTHLGRLNPKTWSDTIDIDTIVSRPDSAPHRNVDKIIQAAAAAYGDKLKTAIICPPDIYGAGRGLGRTRSVFLPMYLKEMESVGGRPFYVGEGGNMRSWVHMEDLMELYLRLVEAAVEGGSNATWGKEGYYFAASQEHSQRSVAQAVGKILEKHGFIENKEPVKIELEQVDEMLKEIPFPGVGRYLFASNSRTRADRAKGLFGYEPKAPTLFEALEEDLLVAKGGK</sequence>
<keyword evidence="3" id="KW-1185">Reference proteome</keyword>
<proteinExistence type="predicted"/>
<dbReference type="SUPFAM" id="SSF51735">
    <property type="entry name" value="NAD(P)-binding Rossmann-fold domains"/>
    <property type="match status" value="1"/>
</dbReference>
<feature type="domain" description="NAD-dependent epimerase/dehydratase" evidence="1">
    <location>
        <begin position="148"/>
        <end position="237"/>
    </location>
</feature>
<reference evidence="2" key="1">
    <citation type="journal article" date="2020" name="Stud. Mycol.">
        <title>101 Dothideomycetes genomes: a test case for predicting lifestyles and emergence of pathogens.</title>
        <authorList>
            <person name="Haridas S."/>
            <person name="Albert R."/>
            <person name="Binder M."/>
            <person name="Bloem J."/>
            <person name="Labutti K."/>
            <person name="Salamov A."/>
            <person name="Andreopoulos B."/>
            <person name="Baker S."/>
            <person name="Barry K."/>
            <person name="Bills G."/>
            <person name="Bluhm B."/>
            <person name="Cannon C."/>
            <person name="Castanera R."/>
            <person name="Culley D."/>
            <person name="Daum C."/>
            <person name="Ezra D."/>
            <person name="Gonzalez J."/>
            <person name="Henrissat B."/>
            <person name="Kuo A."/>
            <person name="Liang C."/>
            <person name="Lipzen A."/>
            <person name="Lutzoni F."/>
            <person name="Magnuson J."/>
            <person name="Mondo S."/>
            <person name="Nolan M."/>
            <person name="Ohm R."/>
            <person name="Pangilinan J."/>
            <person name="Park H.-J."/>
            <person name="Ramirez L."/>
            <person name="Alfaro M."/>
            <person name="Sun H."/>
            <person name="Tritt A."/>
            <person name="Yoshinaga Y."/>
            <person name="Zwiers L.-H."/>
            <person name="Turgeon B."/>
            <person name="Goodwin S."/>
            <person name="Spatafora J."/>
            <person name="Crous P."/>
            <person name="Grigoriev I."/>
        </authorList>
    </citation>
    <scope>NUCLEOTIDE SEQUENCE</scope>
    <source>
        <strain evidence="2">ATCC 74209</strain>
    </source>
</reference>
<dbReference type="PANTHER" id="PTHR48079:SF6">
    <property type="entry name" value="NAD(P)-BINDING DOMAIN-CONTAINING PROTEIN-RELATED"/>
    <property type="match status" value="1"/>
</dbReference>
<dbReference type="Proteomes" id="UP000799536">
    <property type="component" value="Unassembled WGS sequence"/>
</dbReference>
<evidence type="ECO:0000259" key="1">
    <source>
        <dbReference type="Pfam" id="PF01370"/>
    </source>
</evidence>
<dbReference type="InterPro" id="IPR001509">
    <property type="entry name" value="Epimerase_deHydtase"/>
</dbReference>
<dbReference type="EMBL" id="ML994300">
    <property type="protein sequence ID" value="KAF2196943.1"/>
    <property type="molecule type" value="Genomic_DNA"/>
</dbReference>
<dbReference type="GO" id="GO:0004029">
    <property type="term" value="F:aldehyde dehydrogenase (NAD+) activity"/>
    <property type="evidence" value="ECO:0007669"/>
    <property type="project" value="TreeGrafter"/>
</dbReference>
<evidence type="ECO:0000313" key="3">
    <source>
        <dbReference type="Proteomes" id="UP000799536"/>
    </source>
</evidence>
<dbReference type="GO" id="GO:0005737">
    <property type="term" value="C:cytoplasm"/>
    <property type="evidence" value="ECO:0007669"/>
    <property type="project" value="TreeGrafter"/>
</dbReference>
<gene>
    <name evidence="2" type="ORF">GQ43DRAFT_497400</name>
</gene>
<dbReference type="OrthoDB" id="2130169at2759"/>
<dbReference type="Pfam" id="PF01370">
    <property type="entry name" value="Epimerase"/>
    <property type="match status" value="1"/>
</dbReference>
<evidence type="ECO:0000313" key="2">
    <source>
        <dbReference type="EMBL" id="KAF2196943.1"/>
    </source>
</evidence>
<name>A0A9P4MRF7_9PLEO</name>
<dbReference type="InterPro" id="IPR036291">
    <property type="entry name" value="NAD(P)-bd_dom_sf"/>
</dbReference>
<dbReference type="AlphaFoldDB" id="A0A9P4MRF7"/>